<dbReference type="InterPro" id="IPR008207">
    <property type="entry name" value="Sig_transdc_His_kin_Hpt_dom"/>
</dbReference>
<evidence type="ECO:0000256" key="6">
    <source>
        <dbReference type="ARBA" id="ARBA00022679"/>
    </source>
</evidence>
<dbReference type="InterPro" id="IPR003594">
    <property type="entry name" value="HATPase_dom"/>
</dbReference>
<dbReference type="PROSITE" id="PS50110">
    <property type="entry name" value="RESPONSE_REGULATORY"/>
    <property type="match status" value="2"/>
</dbReference>
<name>A0A840L3Y1_9BURK</name>
<dbReference type="InterPro" id="IPR003661">
    <property type="entry name" value="HisK_dim/P_dom"/>
</dbReference>
<dbReference type="PROSITE" id="PS50112">
    <property type="entry name" value="PAS"/>
    <property type="match status" value="1"/>
</dbReference>
<dbReference type="InterPro" id="IPR001789">
    <property type="entry name" value="Sig_transdc_resp-reg_receiver"/>
</dbReference>
<dbReference type="PROSITE" id="PS50109">
    <property type="entry name" value="HIS_KIN"/>
    <property type="match status" value="1"/>
</dbReference>
<dbReference type="CDD" id="cd16922">
    <property type="entry name" value="HATPase_EvgS-ArcB-TorS-like"/>
    <property type="match status" value="1"/>
</dbReference>
<protein>
    <recommendedName>
        <fullName evidence="18">Sensory/regulatory protein RpfC</fullName>
        <ecNumber evidence="3">2.7.13.3</ecNumber>
    </recommendedName>
    <alternativeName>
        <fullName evidence="19">Virulence sensor protein BvgS</fullName>
    </alternativeName>
</protein>
<dbReference type="Pfam" id="PF02518">
    <property type="entry name" value="HATPase_c"/>
    <property type="match status" value="1"/>
</dbReference>
<keyword evidence="30" id="KW-1185">Reference proteome</keyword>
<dbReference type="InterPro" id="IPR005467">
    <property type="entry name" value="His_kinase_dom"/>
</dbReference>
<dbReference type="FunFam" id="3.30.565.10:FF:000010">
    <property type="entry name" value="Sensor histidine kinase RcsC"/>
    <property type="match status" value="1"/>
</dbReference>
<evidence type="ECO:0000256" key="23">
    <source>
        <dbReference type="SAM" id="MobiDB-lite"/>
    </source>
</evidence>
<evidence type="ECO:0000256" key="8">
    <source>
        <dbReference type="ARBA" id="ARBA00022729"/>
    </source>
</evidence>
<evidence type="ECO:0000256" key="12">
    <source>
        <dbReference type="ARBA" id="ARBA00022989"/>
    </source>
</evidence>
<dbReference type="Pfam" id="PF00072">
    <property type="entry name" value="Response_reg"/>
    <property type="match status" value="2"/>
</dbReference>
<dbReference type="SMART" id="SM00448">
    <property type="entry name" value="REC"/>
    <property type="match status" value="2"/>
</dbReference>
<dbReference type="Proteomes" id="UP000562027">
    <property type="component" value="Unassembled WGS sequence"/>
</dbReference>
<dbReference type="Gene3D" id="1.10.287.130">
    <property type="match status" value="1"/>
</dbReference>
<dbReference type="FunFam" id="1.10.287.130:FF:000002">
    <property type="entry name" value="Two-component osmosensing histidine kinase"/>
    <property type="match status" value="1"/>
</dbReference>
<evidence type="ECO:0000256" key="13">
    <source>
        <dbReference type="ARBA" id="ARBA00023012"/>
    </source>
</evidence>
<feature type="coiled-coil region" evidence="22">
    <location>
        <begin position="9"/>
        <end position="61"/>
    </location>
</feature>
<keyword evidence="8" id="KW-0732">Signal</keyword>
<evidence type="ECO:0000259" key="27">
    <source>
        <dbReference type="PROSITE" id="PS50113"/>
    </source>
</evidence>
<feature type="compositionally biased region" description="Pro residues" evidence="23">
    <location>
        <begin position="742"/>
        <end position="751"/>
    </location>
</feature>
<evidence type="ECO:0000256" key="4">
    <source>
        <dbReference type="ARBA" id="ARBA00022475"/>
    </source>
</evidence>
<dbReference type="AlphaFoldDB" id="A0A840L3Y1"/>
<feature type="modified residue" description="Phosphohistidine" evidence="20">
    <location>
        <position position="817"/>
    </location>
</feature>
<evidence type="ECO:0000256" key="2">
    <source>
        <dbReference type="ARBA" id="ARBA00004651"/>
    </source>
</evidence>
<dbReference type="SUPFAM" id="SSF47226">
    <property type="entry name" value="Histidine-containing phosphotransfer domain, HPT domain"/>
    <property type="match status" value="1"/>
</dbReference>
<dbReference type="InterPro" id="IPR036641">
    <property type="entry name" value="HPT_dom_sf"/>
</dbReference>
<comment type="subcellular location">
    <subcellularLocation>
        <location evidence="2">Cell membrane</location>
        <topology evidence="2">Multi-pass membrane protein</topology>
    </subcellularLocation>
</comment>
<dbReference type="GO" id="GO:0005886">
    <property type="term" value="C:plasma membrane"/>
    <property type="evidence" value="ECO:0007669"/>
    <property type="project" value="UniProtKB-SubCell"/>
</dbReference>
<evidence type="ECO:0000256" key="20">
    <source>
        <dbReference type="PROSITE-ProRule" id="PRU00110"/>
    </source>
</evidence>
<feature type="modified residue" description="4-aspartylphosphate" evidence="21">
    <location>
        <position position="654"/>
    </location>
</feature>
<dbReference type="PRINTS" id="PR00344">
    <property type="entry name" value="BCTRLSENSOR"/>
</dbReference>
<dbReference type="InterPro" id="IPR036890">
    <property type="entry name" value="HATPase_C_sf"/>
</dbReference>
<evidence type="ECO:0000256" key="5">
    <source>
        <dbReference type="ARBA" id="ARBA00022553"/>
    </source>
</evidence>
<dbReference type="PANTHER" id="PTHR45339:SF1">
    <property type="entry name" value="HYBRID SIGNAL TRANSDUCTION HISTIDINE KINASE J"/>
    <property type="match status" value="1"/>
</dbReference>
<dbReference type="Gene3D" id="3.40.50.2300">
    <property type="match status" value="2"/>
</dbReference>
<evidence type="ECO:0000256" key="11">
    <source>
        <dbReference type="ARBA" id="ARBA00022840"/>
    </source>
</evidence>
<keyword evidence="4" id="KW-1003">Cell membrane</keyword>
<dbReference type="InterPro" id="IPR011006">
    <property type="entry name" value="CheY-like_superfamily"/>
</dbReference>
<feature type="domain" description="Response regulatory" evidence="25">
    <location>
        <begin position="599"/>
        <end position="721"/>
    </location>
</feature>
<comment type="function">
    <text evidence="16">Member of the two-component regulatory system BvgS/BvgA. Phosphorylates BvgA via a four-step phosphorelay in response to environmental signals.</text>
</comment>
<feature type="domain" description="Histidine kinase" evidence="24">
    <location>
        <begin position="208"/>
        <end position="429"/>
    </location>
</feature>
<evidence type="ECO:0000259" key="24">
    <source>
        <dbReference type="PROSITE" id="PS50109"/>
    </source>
</evidence>
<dbReference type="CDD" id="cd00082">
    <property type="entry name" value="HisKA"/>
    <property type="match status" value="1"/>
</dbReference>
<evidence type="ECO:0000256" key="14">
    <source>
        <dbReference type="ARBA" id="ARBA00023026"/>
    </source>
</evidence>
<keyword evidence="12" id="KW-1133">Transmembrane helix</keyword>
<evidence type="ECO:0000256" key="10">
    <source>
        <dbReference type="ARBA" id="ARBA00022777"/>
    </source>
</evidence>
<proteinExistence type="predicted"/>
<evidence type="ECO:0000259" key="26">
    <source>
        <dbReference type="PROSITE" id="PS50112"/>
    </source>
</evidence>
<dbReference type="Pfam" id="PF00512">
    <property type="entry name" value="HisKA"/>
    <property type="match status" value="1"/>
</dbReference>
<dbReference type="SUPFAM" id="SSF55785">
    <property type="entry name" value="PYP-like sensor domain (PAS domain)"/>
    <property type="match status" value="1"/>
</dbReference>
<comment type="caution">
    <text evidence="29">The sequence shown here is derived from an EMBL/GenBank/DDBJ whole genome shotgun (WGS) entry which is preliminary data.</text>
</comment>
<comment type="catalytic activity">
    <reaction evidence="1">
        <text>ATP + protein L-histidine = ADP + protein N-phospho-L-histidine.</text>
        <dbReference type="EC" id="2.7.13.3"/>
    </reaction>
</comment>
<keyword evidence="22" id="KW-0175">Coiled coil</keyword>
<feature type="domain" description="PAC" evidence="27">
    <location>
        <begin position="145"/>
        <end position="197"/>
    </location>
</feature>
<dbReference type="PROSITE" id="PS50894">
    <property type="entry name" value="HPT"/>
    <property type="match status" value="1"/>
</dbReference>
<dbReference type="EMBL" id="JACHLP010000002">
    <property type="protein sequence ID" value="MBB4842511.1"/>
    <property type="molecule type" value="Genomic_DNA"/>
</dbReference>
<feature type="domain" description="HPt" evidence="28">
    <location>
        <begin position="778"/>
        <end position="880"/>
    </location>
</feature>
<keyword evidence="13" id="KW-0902">Two-component regulatory system</keyword>
<dbReference type="SMART" id="SM00388">
    <property type="entry name" value="HisKA"/>
    <property type="match status" value="1"/>
</dbReference>
<feature type="compositionally biased region" description="Low complexity" evidence="23">
    <location>
        <begin position="732"/>
        <end position="741"/>
    </location>
</feature>
<dbReference type="SUPFAM" id="SSF47384">
    <property type="entry name" value="Homodimeric domain of signal transducing histidine kinase"/>
    <property type="match status" value="1"/>
</dbReference>
<dbReference type="SMART" id="SM00387">
    <property type="entry name" value="HATPase_c"/>
    <property type="match status" value="1"/>
</dbReference>
<dbReference type="InterPro" id="IPR004358">
    <property type="entry name" value="Sig_transdc_His_kin-like_C"/>
</dbReference>
<organism evidence="29 30">
    <name type="scientific">Roseateles oligotrophus</name>
    <dbReference type="NCBI Taxonomy" id="1769250"/>
    <lineage>
        <taxon>Bacteria</taxon>
        <taxon>Pseudomonadati</taxon>
        <taxon>Pseudomonadota</taxon>
        <taxon>Betaproteobacteria</taxon>
        <taxon>Burkholderiales</taxon>
        <taxon>Sphaerotilaceae</taxon>
        <taxon>Roseateles</taxon>
    </lineage>
</organism>
<feature type="region of interest" description="Disordered" evidence="23">
    <location>
        <begin position="732"/>
        <end position="753"/>
    </location>
</feature>
<feature type="domain" description="Response regulatory" evidence="25">
    <location>
        <begin position="448"/>
        <end position="567"/>
    </location>
</feature>
<sequence>MSSERSSSVQELQWELEYLRMANAALESQMVANSEQMEAMLRELEAQRNAALKARQNEKNLSNHVNRVLDSAGSLLFVLDLQGRVSAANKASREALGFDHAALGHFVLDGFLHPQEQAQLREGLPEPQRQAESPLLEQILRQQGYEAELRFLHGNGELHLYQLRGSSLHCPRGKLEGVVISANDVTALRSAQLAAEAATAAKASFLANMSHEIRTPMNAVLGLAHLLSKTSLDKRQSNYLLKIRQSADHLLGIINDILDFSKIEAGKLSLESADLSLEKLLNDSADLMAERLRAKNLELVFDCDNEVPDGLRGDFLRLSQVLLNFISNAVKFTERGQIVVRVNLLERAEQGLLLRFGVQDSGIGMSEEQVQRMFQPFSQADSSTTRKFGGTGLGLAISKNLAELMAGEVGVQSQLGRGSYFWFTAWLGLADQDPPLRGQALPLFEGKTALVVDDNDVARLALCQMLLELGFVAQGAGSGDEALAGLTSGRLRRPDLVVMDWQMPGLDGLQTSARLRQAPWLLPVPILLVTSYAPDDLAADAQRSSVNEILAKPISLARLREVLSDLMRVHAPGAAGPAPSPQPQAPDAAGLSAHLRGARILLVEDNELNQMVATELLQELLCEIELAANGAIALEMLEETRAGQRRAYQLVLMDMQMPVMDGLSATAKIRSQPFFERLPIIAMTANAMDEDRQRCERAGMNDFVSKPIEPELLERALQKWLPVMPAALAEAASTPAPAGPVSAPPPPPPPQGDQALLQSWNGVVGLDVASALPRMGGNATSYIRFLRKLALAEADCTARIRAALAAGDTEQARLHAHSAKGGAANLGVKVLANAAAKIEQGLIGGDTGSAALERSMQQFEQCLAVLQRTVAAENQAAPAA</sequence>
<feature type="modified residue" description="4-aspartylphosphate" evidence="21">
    <location>
        <position position="500"/>
    </location>
</feature>
<dbReference type="InterPro" id="IPR000700">
    <property type="entry name" value="PAS-assoc_C"/>
</dbReference>
<evidence type="ECO:0000256" key="17">
    <source>
        <dbReference type="ARBA" id="ARBA00064003"/>
    </source>
</evidence>
<keyword evidence="14" id="KW-0843">Virulence</keyword>
<dbReference type="SUPFAM" id="SSF52172">
    <property type="entry name" value="CheY-like"/>
    <property type="match status" value="2"/>
</dbReference>
<dbReference type="GO" id="GO:0005524">
    <property type="term" value="F:ATP binding"/>
    <property type="evidence" value="ECO:0007669"/>
    <property type="project" value="UniProtKB-KW"/>
</dbReference>
<dbReference type="PANTHER" id="PTHR45339">
    <property type="entry name" value="HYBRID SIGNAL TRANSDUCTION HISTIDINE KINASE J"/>
    <property type="match status" value="1"/>
</dbReference>
<reference evidence="29 30" key="1">
    <citation type="submission" date="2020-08" db="EMBL/GenBank/DDBJ databases">
        <title>Functional genomics of gut bacteria from endangered species of beetles.</title>
        <authorList>
            <person name="Carlos-Shanley C."/>
        </authorList>
    </citation>
    <scope>NUCLEOTIDE SEQUENCE [LARGE SCALE GENOMIC DNA]</scope>
    <source>
        <strain evidence="29 30">S00239</strain>
    </source>
</reference>
<dbReference type="EC" id="2.7.13.3" evidence="3"/>
<evidence type="ECO:0000256" key="9">
    <source>
        <dbReference type="ARBA" id="ARBA00022741"/>
    </source>
</evidence>
<accession>A0A840L3Y1</accession>
<evidence type="ECO:0000313" key="29">
    <source>
        <dbReference type="EMBL" id="MBB4842511.1"/>
    </source>
</evidence>
<dbReference type="CDD" id="cd00130">
    <property type="entry name" value="PAS"/>
    <property type="match status" value="1"/>
</dbReference>
<gene>
    <name evidence="29" type="ORF">HNP55_001026</name>
</gene>
<dbReference type="Gene3D" id="1.20.120.160">
    <property type="entry name" value="HPT domain"/>
    <property type="match status" value="1"/>
</dbReference>
<evidence type="ECO:0000256" key="21">
    <source>
        <dbReference type="PROSITE-ProRule" id="PRU00169"/>
    </source>
</evidence>
<dbReference type="InterPro" id="IPR013656">
    <property type="entry name" value="PAS_4"/>
</dbReference>
<dbReference type="SMART" id="SM00091">
    <property type="entry name" value="PAS"/>
    <property type="match status" value="1"/>
</dbReference>
<evidence type="ECO:0000256" key="1">
    <source>
        <dbReference type="ARBA" id="ARBA00000085"/>
    </source>
</evidence>
<dbReference type="InterPro" id="IPR036097">
    <property type="entry name" value="HisK_dim/P_sf"/>
</dbReference>
<dbReference type="Pfam" id="PF08448">
    <property type="entry name" value="PAS_4"/>
    <property type="match status" value="1"/>
</dbReference>
<feature type="domain" description="PAS" evidence="26">
    <location>
        <begin position="61"/>
        <end position="143"/>
    </location>
</feature>
<keyword evidence="15" id="KW-0472">Membrane</keyword>
<dbReference type="InterPro" id="IPR000014">
    <property type="entry name" value="PAS"/>
</dbReference>
<keyword evidence="6" id="KW-0808">Transferase</keyword>
<evidence type="ECO:0000313" key="30">
    <source>
        <dbReference type="Proteomes" id="UP000562027"/>
    </source>
</evidence>
<evidence type="ECO:0000256" key="7">
    <source>
        <dbReference type="ARBA" id="ARBA00022692"/>
    </source>
</evidence>
<keyword evidence="9" id="KW-0547">Nucleotide-binding</keyword>
<dbReference type="PROSITE" id="PS50113">
    <property type="entry name" value="PAC"/>
    <property type="match status" value="1"/>
</dbReference>
<evidence type="ECO:0000259" key="28">
    <source>
        <dbReference type="PROSITE" id="PS50894"/>
    </source>
</evidence>
<dbReference type="InterPro" id="IPR035965">
    <property type="entry name" value="PAS-like_dom_sf"/>
</dbReference>
<dbReference type="SUPFAM" id="SSF55874">
    <property type="entry name" value="ATPase domain of HSP90 chaperone/DNA topoisomerase II/histidine kinase"/>
    <property type="match status" value="1"/>
</dbReference>
<feature type="coiled-coil region" evidence="22">
    <location>
        <begin position="270"/>
        <end position="297"/>
    </location>
</feature>
<dbReference type="Pfam" id="PF01627">
    <property type="entry name" value="Hpt"/>
    <property type="match status" value="1"/>
</dbReference>
<keyword evidence="5 21" id="KW-0597">Phosphoprotein</keyword>
<evidence type="ECO:0000259" key="25">
    <source>
        <dbReference type="PROSITE" id="PS50110"/>
    </source>
</evidence>
<dbReference type="GO" id="GO:0000155">
    <property type="term" value="F:phosphorelay sensor kinase activity"/>
    <property type="evidence" value="ECO:0007669"/>
    <property type="project" value="InterPro"/>
</dbReference>
<keyword evidence="11" id="KW-0067">ATP-binding</keyword>
<evidence type="ECO:0000256" key="15">
    <source>
        <dbReference type="ARBA" id="ARBA00023136"/>
    </source>
</evidence>
<keyword evidence="7" id="KW-0812">Transmembrane</keyword>
<dbReference type="RefSeq" id="WP_184296890.1">
    <property type="nucleotide sequence ID" value="NZ_JACHLP010000002.1"/>
</dbReference>
<evidence type="ECO:0000256" key="18">
    <source>
        <dbReference type="ARBA" id="ARBA00068150"/>
    </source>
</evidence>
<dbReference type="Gene3D" id="3.30.450.20">
    <property type="entry name" value="PAS domain"/>
    <property type="match status" value="1"/>
</dbReference>
<keyword evidence="10" id="KW-0418">Kinase</keyword>
<evidence type="ECO:0000256" key="3">
    <source>
        <dbReference type="ARBA" id="ARBA00012438"/>
    </source>
</evidence>
<evidence type="ECO:0000256" key="16">
    <source>
        <dbReference type="ARBA" id="ARBA00058004"/>
    </source>
</evidence>
<dbReference type="Gene3D" id="3.30.565.10">
    <property type="entry name" value="Histidine kinase-like ATPase, C-terminal domain"/>
    <property type="match status" value="1"/>
</dbReference>
<comment type="subunit">
    <text evidence="17">At low DSF concentrations, interacts with RpfF.</text>
</comment>
<evidence type="ECO:0000256" key="19">
    <source>
        <dbReference type="ARBA" id="ARBA00070152"/>
    </source>
</evidence>
<evidence type="ECO:0000256" key="22">
    <source>
        <dbReference type="SAM" id="Coils"/>
    </source>
</evidence>
<dbReference type="CDD" id="cd17546">
    <property type="entry name" value="REC_hyHK_CKI1_RcsC-like"/>
    <property type="match status" value="2"/>
</dbReference>